<dbReference type="Gene3D" id="2.30.30.100">
    <property type="match status" value="1"/>
</dbReference>
<dbReference type="GO" id="GO:0005524">
    <property type="term" value="F:ATP binding"/>
    <property type="evidence" value="ECO:0007669"/>
    <property type="project" value="UniProtKB-UniRule"/>
</dbReference>
<dbReference type="Gene3D" id="3.30.930.10">
    <property type="entry name" value="Bira Bifunctional Protein, Domain 2"/>
    <property type="match status" value="1"/>
</dbReference>
<keyword evidence="5 10" id="KW-0805">Transcription regulation</keyword>
<gene>
    <name evidence="10" type="primary">birA</name>
    <name evidence="12" type="ORF">LL252_09160</name>
</gene>
<dbReference type="RefSeq" id="WP_228233828.1">
    <property type="nucleotide sequence ID" value="NZ_JAJGNA010000009.1"/>
</dbReference>
<dbReference type="PROSITE" id="PS51733">
    <property type="entry name" value="BPL_LPL_CATALYTIC"/>
    <property type="match status" value="1"/>
</dbReference>
<sequence>MESNADLTLIRCLADGRFHSGAELGEALGISRAAIWKRVQRLDQWGLVVESVRGKGYRLPRPLDLLDPPALERALAGRATLQFEPVTTSTNADALALAASGAPTPVVVTTECQSAGRGRRGRAWQSPFGANLYVSVLYELAGGFSALGGLSLAAGVAVAGALGRAAPDLRPGLKWPNDLLVDGAKLGGVLIELAGEMDGRVQVVVGVGLNVAMNDRQAGAIDQSWIDLQRACATPPSRTTLVGSVALALIDMLDRFAADGFAPFMAPFEALDLCRDQPVMLHAAEGARPAVARGVAEDGALRVEIDGETRTVHGGEVSLRLQ</sequence>
<comment type="similarity">
    <text evidence="10">Belongs to the biotin--protein ligase family.</text>
</comment>
<feature type="domain" description="BPL/LPL catalytic" evidence="11">
    <location>
        <begin position="65"/>
        <end position="257"/>
    </location>
</feature>
<keyword evidence="4 10" id="KW-0067">ATP-binding</keyword>
<evidence type="ECO:0000256" key="9">
    <source>
        <dbReference type="ARBA" id="ARBA00047846"/>
    </source>
</evidence>
<evidence type="ECO:0000256" key="3">
    <source>
        <dbReference type="ARBA" id="ARBA00022741"/>
    </source>
</evidence>
<protein>
    <recommendedName>
        <fullName evidence="10">Bifunctional ligase/repressor BirA</fullName>
    </recommendedName>
    <alternativeName>
        <fullName evidence="10">Biotin operon repressor</fullName>
    </alternativeName>
    <alternativeName>
        <fullName evidence="10">Biotin--[acetyl-CoA-carboxylase] ligase</fullName>
        <ecNumber evidence="10">6.3.4.15</ecNumber>
    </alternativeName>
    <alternativeName>
        <fullName evidence="10">Biotin--protein ligase</fullName>
    </alternativeName>
    <alternativeName>
        <fullName evidence="10">Biotin-[acetyl-CoA carboxylase] synthetase</fullName>
    </alternativeName>
</protein>
<dbReference type="CDD" id="cd16442">
    <property type="entry name" value="BPL"/>
    <property type="match status" value="1"/>
</dbReference>
<evidence type="ECO:0000256" key="10">
    <source>
        <dbReference type="HAMAP-Rule" id="MF_00978"/>
    </source>
</evidence>
<evidence type="ECO:0000313" key="13">
    <source>
        <dbReference type="Proteomes" id="UP001108027"/>
    </source>
</evidence>
<keyword evidence="6 10" id="KW-0238">DNA-binding</keyword>
<dbReference type="SUPFAM" id="SSF55681">
    <property type="entry name" value="Class II aaRS and biotin synthetases"/>
    <property type="match status" value="1"/>
</dbReference>
<dbReference type="GO" id="GO:0004077">
    <property type="term" value="F:biotin--[biotin carboxyl-carrier protein] ligase activity"/>
    <property type="evidence" value="ECO:0007669"/>
    <property type="project" value="UniProtKB-UniRule"/>
</dbReference>
<evidence type="ECO:0000259" key="11">
    <source>
        <dbReference type="PROSITE" id="PS51733"/>
    </source>
</evidence>
<keyword evidence="2 10" id="KW-0436">Ligase</keyword>
<dbReference type="InterPro" id="IPR004409">
    <property type="entry name" value="Biotin_operon_repress_HTH"/>
</dbReference>
<dbReference type="InterPro" id="IPR019885">
    <property type="entry name" value="Tscrpt_reg_HTH_AsnC-type_CS"/>
</dbReference>
<evidence type="ECO:0000256" key="6">
    <source>
        <dbReference type="ARBA" id="ARBA00023125"/>
    </source>
</evidence>
<feature type="binding site" evidence="10">
    <location>
        <begin position="117"/>
        <end position="119"/>
    </location>
    <ligand>
        <name>biotin</name>
        <dbReference type="ChEBI" id="CHEBI:57586"/>
    </ligand>
</feature>
<dbReference type="GO" id="GO:0006355">
    <property type="term" value="P:regulation of DNA-templated transcription"/>
    <property type="evidence" value="ECO:0007669"/>
    <property type="project" value="UniProtKB-UniRule"/>
</dbReference>
<dbReference type="HAMAP" id="MF_00978">
    <property type="entry name" value="Bifunct_BirA"/>
    <property type="match status" value="1"/>
</dbReference>
<dbReference type="InterPro" id="IPR036390">
    <property type="entry name" value="WH_DNA-bd_sf"/>
</dbReference>
<dbReference type="Pfam" id="PF02237">
    <property type="entry name" value="BPL_C"/>
    <property type="match status" value="1"/>
</dbReference>
<dbReference type="InterPro" id="IPR013196">
    <property type="entry name" value="HTH_11"/>
</dbReference>
<dbReference type="NCBIfam" id="TIGR00121">
    <property type="entry name" value="birA_ligase"/>
    <property type="match status" value="1"/>
</dbReference>
<dbReference type="Proteomes" id="UP001108027">
    <property type="component" value="Unassembled WGS sequence"/>
</dbReference>
<comment type="caution">
    <text evidence="12">The sequence shown here is derived from an EMBL/GenBank/DDBJ whole genome shotgun (WGS) entry which is preliminary data.</text>
</comment>
<evidence type="ECO:0000256" key="7">
    <source>
        <dbReference type="ARBA" id="ARBA00023163"/>
    </source>
</evidence>
<dbReference type="InterPro" id="IPR008988">
    <property type="entry name" value="Transcriptional_repressor_C"/>
</dbReference>
<comment type="catalytic activity">
    <reaction evidence="9 10">
        <text>biotin + L-lysyl-[protein] + ATP = N(6)-biotinyl-L-lysyl-[protein] + AMP + diphosphate + H(+)</text>
        <dbReference type="Rhea" id="RHEA:11756"/>
        <dbReference type="Rhea" id="RHEA-COMP:9752"/>
        <dbReference type="Rhea" id="RHEA-COMP:10505"/>
        <dbReference type="ChEBI" id="CHEBI:15378"/>
        <dbReference type="ChEBI" id="CHEBI:29969"/>
        <dbReference type="ChEBI" id="CHEBI:30616"/>
        <dbReference type="ChEBI" id="CHEBI:33019"/>
        <dbReference type="ChEBI" id="CHEBI:57586"/>
        <dbReference type="ChEBI" id="CHEBI:83144"/>
        <dbReference type="ChEBI" id="CHEBI:456215"/>
        <dbReference type="EC" id="6.3.4.15"/>
    </reaction>
</comment>
<keyword evidence="8 10" id="KW-0092">Biotin</keyword>
<evidence type="ECO:0000256" key="1">
    <source>
        <dbReference type="ARBA" id="ARBA00022491"/>
    </source>
</evidence>
<dbReference type="Pfam" id="PF03099">
    <property type="entry name" value="BPL_LplA_LipB"/>
    <property type="match status" value="1"/>
</dbReference>
<dbReference type="InterPro" id="IPR045864">
    <property type="entry name" value="aa-tRNA-synth_II/BPL/LPL"/>
</dbReference>
<dbReference type="EMBL" id="JAJGNA010000009">
    <property type="protein sequence ID" value="MCC4308739.1"/>
    <property type="molecule type" value="Genomic_DNA"/>
</dbReference>
<evidence type="ECO:0000256" key="4">
    <source>
        <dbReference type="ARBA" id="ARBA00022840"/>
    </source>
</evidence>
<evidence type="ECO:0000313" key="12">
    <source>
        <dbReference type="EMBL" id="MCC4308739.1"/>
    </source>
</evidence>
<dbReference type="GO" id="GO:0005737">
    <property type="term" value="C:cytoplasm"/>
    <property type="evidence" value="ECO:0007669"/>
    <property type="project" value="TreeGrafter"/>
</dbReference>
<dbReference type="PROSITE" id="PS00519">
    <property type="entry name" value="HTH_ASNC_1"/>
    <property type="match status" value="1"/>
</dbReference>
<evidence type="ECO:0000256" key="8">
    <source>
        <dbReference type="ARBA" id="ARBA00023267"/>
    </source>
</evidence>
<dbReference type="PANTHER" id="PTHR12835">
    <property type="entry name" value="BIOTIN PROTEIN LIGASE"/>
    <property type="match status" value="1"/>
</dbReference>
<dbReference type="SUPFAM" id="SSF46785">
    <property type="entry name" value="Winged helix' DNA-binding domain"/>
    <property type="match status" value="1"/>
</dbReference>
<dbReference type="PANTHER" id="PTHR12835:SF5">
    <property type="entry name" value="BIOTIN--PROTEIN LIGASE"/>
    <property type="match status" value="1"/>
</dbReference>
<dbReference type="Gene3D" id="1.10.10.10">
    <property type="entry name" value="Winged helix-like DNA-binding domain superfamily/Winged helix DNA-binding domain"/>
    <property type="match status" value="1"/>
</dbReference>
<dbReference type="Pfam" id="PF08279">
    <property type="entry name" value="HTH_11"/>
    <property type="match status" value="1"/>
</dbReference>
<organism evidence="12 13">
    <name type="scientific">Alloalcanivorax marinus</name>
    <dbReference type="NCBI Taxonomy" id="1177169"/>
    <lineage>
        <taxon>Bacteria</taxon>
        <taxon>Pseudomonadati</taxon>
        <taxon>Pseudomonadota</taxon>
        <taxon>Gammaproteobacteria</taxon>
        <taxon>Oceanospirillales</taxon>
        <taxon>Alcanivoracaceae</taxon>
        <taxon>Alloalcanivorax</taxon>
    </lineage>
</organism>
<dbReference type="NCBIfam" id="TIGR00122">
    <property type="entry name" value="birA_repr_reg"/>
    <property type="match status" value="1"/>
</dbReference>
<dbReference type="InterPro" id="IPR030855">
    <property type="entry name" value="Bifunct_BirA"/>
</dbReference>
<evidence type="ECO:0000256" key="2">
    <source>
        <dbReference type="ARBA" id="ARBA00022598"/>
    </source>
</evidence>
<dbReference type="SUPFAM" id="SSF50037">
    <property type="entry name" value="C-terminal domain of transcriptional repressors"/>
    <property type="match status" value="1"/>
</dbReference>
<accession>A0A9Q3UNJ9</accession>
<dbReference type="InterPro" id="IPR003142">
    <property type="entry name" value="BPL_C"/>
</dbReference>
<feature type="binding site" evidence="10">
    <location>
        <position position="113"/>
    </location>
    <ligand>
        <name>biotin</name>
        <dbReference type="ChEBI" id="CHEBI:57586"/>
    </ligand>
</feature>
<dbReference type="InterPro" id="IPR036388">
    <property type="entry name" value="WH-like_DNA-bd_sf"/>
</dbReference>
<keyword evidence="7 10" id="KW-0804">Transcription</keyword>
<keyword evidence="1 10" id="KW-0678">Repressor</keyword>
<evidence type="ECO:0000256" key="5">
    <source>
        <dbReference type="ARBA" id="ARBA00023015"/>
    </source>
</evidence>
<dbReference type="GO" id="GO:0003677">
    <property type="term" value="F:DNA binding"/>
    <property type="evidence" value="ECO:0007669"/>
    <property type="project" value="UniProtKB-UniRule"/>
</dbReference>
<comment type="function">
    <text evidence="10">Acts both as a biotin--[acetyl-CoA-carboxylase] ligase and a biotin-operon repressor. In the presence of ATP, BirA activates biotin to form the BirA-biotinyl-5'-adenylate (BirA-bio-5'-AMP or holoBirA) complex. HoloBirA can either transfer the biotinyl moiety to the biotin carboxyl carrier protein (BCCP) subunit of acetyl-CoA carboxylase, or bind to the biotin operator site and inhibit transcription of the operon.</text>
</comment>
<dbReference type="EC" id="6.3.4.15" evidence="10"/>
<dbReference type="InterPro" id="IPR004408">
    <property type="entry name" value="Biotin_CoA_COase_ligase"/>
</dbReference>
<keyword evidence="3 10" id="KW-0547">Nucleotide-binding</keyword>
<dbReference type="InterPro" id="IPR004143">
    <property type="entry name" value="BPL_LPL_catalytic"/>
</dbReference>
<feature type="binding site" evidence="10">
    <location>
        <position position="185"/>
    </location>
    <ligand>
        <name>biotin</name>
        <dbReference type="ChEBI" id="CHEBI:57586"/>
    </ligand>
</feature>
<feature type="DNA-binding region" description="H-T-H motif" evidence="10">
    <location>
        <begin position="21"/>
        <end position="40"/>
    </location>
</feature>
<name>A0A9Q3UNJ9_9GAMM</name>
<keyword evidence="13" id="KW-1185">Reference proteome</keyword>
<dbReference type="AlphaFoldDB" id="A0A9Q3UNJ9"/>
<reference evidence="12" key="1">
    <citation type="submission" date="2021-10" db="EMBL/GenBank/DDBJ databases">
        <title>The diversity and Nitrogen Metabolism of Culturable Nitrate-Utilizing Bacteria Within the Oxygen Minimum Zone of the Changjiang (Yangtze River)Estuary.</title>
        <authorList>
            <person name="Zhang D."/>
            <person name="Zheng J."/>
            <person name="Liu S."/>
            <person name="He W."/>
        </authorList>
    </citation>
    <scope>NUCLEOTIDE SEQUENCE</scope>
    <source>
        <strain evidence="12">FXH-223</strain>
    </source>
</reference>
<feature type="binding site" evidence="10">
    <location>
        <begin position="89"/>
        <end position="91"/>
    </location>
    <ligand>
        <name>biotin</name>
        <dbReference type="ChEBI" id="CHEBI:57586"/>
    </ligand>
</feature>
<proteinExistence type="inferred from homology"/>